<evidence type="ECO:0000256" key="2">
    <source>
        <dbReference type="SAM" id="Phobius"/>
    </source>
</evidence>
<sequence>MPARRSTTSACPRSSSGLGLAPSSFAREPEPVRLQRLLDALSALQRRHALLLFLVLGALLFAVDGWRHRAPELRAPAVAGSGQDASQWLEDEVLYREALARGLDDGDLIVRRRLVQKMRLLLEAGVDVAEPREAELRDWVAQHPSRYGGLARLSLQHVFLSRGRHGDQLPADASALAPRLATADATELATLSDPHPGGTRLDGVDAAELERLFGGQLAQQLRELPMGEWQGPLASSLGLHFVRILQRETRAPDFAAVRERAQRDWLLEQRRAQTRLALERLKARYGLSGSAQP</sequence>
<evidence type="ECO:0000259" key="3">
    <source>
        <dbReference type="Pfam" id="PF13145"/>
    </source>
</evidence>
<feature type="compositionally biased region" description="Polar residues" evidence="1">
    <location>
        <begin position="1"/>
        <end position="17"/>
    </location>
</feature>
<dbReference type="EMBL" id="RJVO01000009">
    <property type="protein sequence ID" value="ROH86519.1"/>
    <property type="molecule type" value="Genomic_DNA"/>
</dbReference>
<gene>
    <name evidence="4" type="ORF">ED208_15925</name>
</gene>
<evidence type="ECO:0000313" key="5">
    <source>
        <dbReference type="Proteomes" id="UP000282106"/>
    </source>
</evidence>
<dbReference type="InterPro" id="IPR000297">
    <property type="entry name" value="PPIase_PpiC"/>
</dbReference>
<comment type="caution">
    <text evidence="4">The sequence shown here is derived from an EMBL/GenBank/DDBJ whole genome shotgun (WGS) entry which is preliminary data.</text>
</comment>
<organism evidence="4 5">
    <name type="scientific">Stagnimonas aquatica</name>
    <dbReference type="NCBI Taxonomy" id="2689987"/>
    <lineage>
        <taxon>Bacteria</taxon>
        <taxon>Pseudomonadati</taxon>
        <taxon>Pseudomonadota</taxon>
        <taxon>Gammaproteobacteria</taxon>
        <taxon>Nevskiales</taxon>
        <taxon>Nevskiaceae</taxon>
        <taxon>Stagnimonas</taxon>
    </lineage>
</organism>
<reference evidence="4 5" key="1">
    <citation type="submission" date="2018-10" db="EMBL/GenBank/DDBJ databases">
        <authorList>
            <person name="Chen W.-M."/>
        </authorList>
    </citation>
    <scope>NUCLEOTIDE SEQUENCE [LARGE SCALE GENOMIC DNA]</scope>
    <source>
        <strain evidence="4 5">THS-13</strain>
    </source>
</reference>
<keyword evidence="2" id="KW-1133">Transmembrane helix</keyword>
<protein>
    <submittedName>
        <fullName evidence="4">Peptidyl-prolyl cis-trans isomerase</fullName>
    </submittedName>
</protein>
<dbReference type="GO" id="GO:0003755">
    <property type="term" value="F:peptidyl-prolyl cis-trans isomerase activity"/>
    <property type="evidence" value="ECO:0007669"/>
    <property type="project" value="InterPro"/>
</dbReference>
<proteinExistence type="predicted"/>
<dbReference type="Pfam" id="PF13145">
    <property type="entry name" value="Rotamase_2"/>
    <property type="match status" value="1"/>
</dbReference>
<dbReference type="AlphaFoldDB" id="A0A3N0V154"/>
<dbReference type="Proteomes" id="UP000282106">
    <property type="component" value="Unassembled WGS sequence"/>
</dbReference>
<keyword evidence="2" id="KW-0472">Membrane</keyword>
<evidence type="ECO:0000313" key="4">
    <source>
        <dbReference type="EMBL" id="ROH86519.1"/>
    </source>
</evidence>
<accession>A0A3N0V154</accession>
<feature type="region of interest" description="Disordered" evidence="1">
    <location>
        <begin position="1"/>
        <end position="24"/>
    </location>
</feature>
<keyword evidence="5" id="KW-1185">Reference proteome</keyword>
<keyword evidence="2" id="KW-0812">Transmembrane</keyword>
<keyword evidence="4" id="KW-0413">Isomerase</keyword>
<feature type="domain" description="PpiC" evidence="3">
    <location>
        <begin position="132"/>
        <end position="259"/>
    </location>
</feature>
<dbReference type="InParanoid" id="A0A3N0V154"/>
<evidence type="ECO:0000256" key="1">
    <source>
        <dbReference type="SAM" id="MobiDB-lite"/>
    </source>
</evidence>
<name>A0A3N0V154_9GAMM</name>
<feature type="transmembrane region" description="Helical" evidence="2">
    <location>
        <begin position="50"/>
        <end position="66"/>
    </location>
</feature>